<gene>
    <name evidence="1" type="ORF">DILT_LOCUS14446</name>
</gene>
<proteinExistence type="predicted"/>
<organism evidence="1 2">
    <name type="scientific">Dibothriocephalus latus</name>
    <name type="common">Fish tapeworm</name>
    <name type="synonym">Diphyllobothrium latum</name>
    <dbReference type="NCBI Taxonomy" id="60516"/>
    <lineage>
        <taxon>Eukaryota</taxon>
        <taxon>Metazoa</taxon>
        <taxon>Spiralia</taxon>
        <taxon>Lophotrochozoa</taxon>
        <taxon>Platyhelminthes</taxon>
        <taxon>Cestoda</taxon>
        <taxon>Eucestoda</taxon>
        <taxon>Diphyllobothriidea</taxon>
        <taxon>Diphyllobothriidae</taxon>
        <taxon>Dibothriocephalus</taxon>
    </lineage>
</organism>
<dbReference type="AlphaFoldDB" id="A0A3P7M544"/>
<evidence type="ECO:0000313" key="2">
    <source>
        <dbReference type="Proteomes" id="UP000281553"/>
    </source>
</evidence>
<name>A0A3P7M544_DIBLA</name>
<keyword evidence="2" id="KW-1185">Reference proteome</keyword>
<dbReference type="Proteomes" id="UP000281553">
    <property type="component" value="Unassembled WGS sequence"/>
</dbReference>
<reference evidence="1 2" key="1">
    <citation type="submission" date="2018-11" db="EMBL/GenBank/DDBJ databases">
        <authorList>
            <consortium name="Pathogen Informatics"/>
        </authorList>
    </citation>
    <scope>NUCLEOTIDE SEQUENCE [LARGE SCALE GENOMIC DNA]</scope>
</reference>
<accession>A0A3P7M544</accession>
<evidence type="ECO:0000313" key="1">
    <source>
        <dbReference type="EMBL" id="VDN24505.1"/>
    </source>
</evidence>
<sequence length="83" mass="9292">MLSRLSLYMLDPLSFSATSKSPLQMTSSPISPVVLEPASHKGYPSSLRKFAPMRLLKTVKCSFIKRCMLLRKYTIISISVAKL</sequence>
<dbReference type="EMBL" id="UYRU01074324">
    <property type="protein sequence ID" value="VDN24505.1"/>
    <property type="molecule type" value="Genomic_DNA"/>
</dbReference>
<protein>
    <submittedName>
        <fullName evidence="1">Uncharacterized protein</fullName>
    </submittedName>
</protein>